<feature type="compositionally biased region" description="Low complexity" evidence="1">
    <location>
        <begin position="85"/>
        <end position="95"/>
    </location>
</feature>
<reference evidence="2" key="1">
    <citation type="submission" date="2018-11" db="EMBL/GenBank/DDBJ databases">
        <authorList>
            <consortium name="Pathogen Informatics"/>
        </authorList>
    </citation>
    <scope>NUCLEOTIDE SEQUENCE</scope>
</reference>
<evidence type="ECO:0000256" key="1">
    <source>
        <dbReference type="SAM" id="MobiDB-lite"/>
    </source>
</evidence>
<feature type="compositionally biased region" description="Low complexity" evidence="1">
    <location>
        <begin position="11"/>
        <end position="30"/>
    </location>
</feature>
<feature type="compositionally biased region" description="Low complexity" evidence="1">
    <location>
        <begin position="68"/>
        <end position="78"/>
    </location>
</feature>
<proteinExistence type="predicted"/>
<dbReference type="Proteomes" id="UP000784294">
    <property type="component" value="Unassembled WGS sequence"/>
</dbReference>
<dbReference type="EMBL" id="CAAALY010027573">
    <property type="protein sequence ID" value="VEL16211.1"/>
    <property type="molecule type" value="Genomic_DNA"/>
</dbReference>
<accession>A0A3S5B8P9</accession>
<organism evidence="2 3">
    <name type="scientific">Protopolystoma xenopodis</name>
    <dbReference type="NCBI Taxonomy" id="117903"/>
    <lineage>
        <taxon>Eukaryota</taxon>
        <taxon>Metazoa</taxon>
        <taxon>Spiralia</taxon>
        <taxon>Lophotrochozoa</taxon>
        <taxon>Platyhelminthes</taxon>
        <taxon>Monogenea</taxon>
        <taxon>Polyopisthocotylea</taxon>
        <taxon>Polystomatidea</taxon>
        <taxon>Polystomatidae</taxon>
        <taxon>Protopolystoma</taxon>
    </lineage>
</organism>
<name>A0A3S5B8P9_9PLAT</name>
<protein>
    <submittedName>
        <fullName evidence="2">Uncharacterized protein</fullName>
    </submittedName>
</protein>
<keyword evidence="3" id="KW-1185">Reference proteome</keyword>
<feature type="region of interest" description="Disordered" evidence="1">
    <location>
        <begin position="68"/>
        <end position="97"/>
    </location>
</feature>
<feature type="region of interest" description="Disordered" evidence="1">
    <location>
        <begin position="1"/>
        <end position="38"/>
    </location>
</feature>
<evidence type="ECO:0000313" key="3">
    <source>
        <dbReference type="Proteomes" id="UP000784294"/>
    </source>
</evidence>
<evidence type="ECO:0000313" key="2">
    <source>
        <dbReference type="EMBL" id="VEL16211.1"/>
    </source>
</evidence>
<gene>
    <name evidence="2" type="ORF">PXEA_LOCUS9651</name>
</gene>
<dbReference type="AlphaFoldDB" id="A0A3S5B8P9"/>
<sequence length="223" mass="23427">MGFSFHNPLHSGRPPSSSSSLAANASGSPGHPVDYMSVPGHADLRSLPQLPICPKLCRSTLDSVAPSSPILTSPILPQQLPPQPQSQSQSHQSVSWNFVGFPSPGTEDYLEPKPRSHLHALSCPVSSSPAVSNGSLDSSKSALVASSALHTPAKLAVMMTAHDDHCNGYNDNSCPPIMITGHINVMGHNEPVPVGSRLPVIAPVQMPNFPTPDRLALPCTSFA</sequence>
<comment type="caution">
    <text evidence="2">The sequence shown here is derived from an EMBL/GenBank/DDBJ whole genome shotgun (WGS) entry which is preliminary data.</text>
</comment>